<sequence>MLTAFFIACPFGIVALFGFARLINPHTGKIGHR</sequence>
<reference evidence="2" key="1">
    <citation type="submission" date="2016-09" db="EMBL/GenBank/DDBJ databases">
        <authorList>
            <person name="Varghese N."/>
            <person name="Submissions S."/>
        </authorList>
    </citation>
    <scope>NUCLEOTIDE SEQUENCE [LARGE SCALE GENOMIC DNA]</scope>
    <source>
        <strain evidence="2">TNe-862</strain>
    </source>
</reference>
<gene>
    <name evidence="1" type="ORF">SAMN05421548_103269</name>
</gene>
<organism evidence="1 2">
    <name type="scientific">Paraburkholderia lycopersici</name>
    <dbReference type="NCBI Taxonomy" id="416944"/>
    <lineage>
        <taxon>Bacteria</taxon>
        <taxon>Pseudomonadati</taxon>
        <taxon>Pseudomonadota</taxon>
        <taxon>Betaproteobacteria</taxon>
        <taxon>Burkholderiales</taxon>
        <taxon>Burkholderiaceae</taxon>
        <taxon>Paraburkholderia</taxon>
    </lineage>
</organism>
<protein>
    <submittedName>
        <fullName evidence="1">Uncharacterized protein</fullName>
    </submittedName>
</protein>
<dbReference type="AlphaFoldDB" id="A0A1G6I7W4"/>
<proteinExistence type="predicted"/>
<evidence type="ECO:0000313" key="1">
    <source>
        <dbReference type="EMBL" id="SDC01846.1"/>
    </source>
</evidence>
<name>A0A1G6I7W4_9BURK</name>
<dbReference type="EMBL" id="FMYQ01000003">
    <property type="protein sequence ID" value="SDC01846.1"/>
    <property type="molecule type" value="Genomic_DNA"/>
</dbReference>
<dbReference type="Proteomes" id="UP000198908">
    <property type="component" value="Unassembled WGS sequence"/>
</dbReference>
<accession>A0A1G6I7W4</accession>
<keyword evidence="2" id="KW-1185">Reference proteome</keyword>
<evidence type="ECO:0000313" key="2">
    <source>
        <dbReference type="Proteomes" id="UP000198908"/>
    </source>
</evidence>